<feature type="compositionally biased region" description="Basic and acidic residues" evidence="1">
    <location>
        <begin position="40"/>
        <end position="62"/>
    </location>
</feature>
<reference evidence="2 3" key="1">
    <citation type="journal article" date="2019" name="Int. J. Syst. Evol. Microbiol.">
        <title>The Global Catalogue of Microorganisms (GCM) 10K type strain sequencing project: providing services to taxonomists for standard genome sequencing and annotation.</title>
        <authorList>
            <consortium name="The Broad Institute Genomics Platform"/>
            <consortium name="The Broad Institute Genome Sequencing Center for Infectious Disease"/>
            <person name="Wu L."/>
            <person name="Ma J."/>
        </authorList>
    </citation>
    <scope>NUCLEOTIDE SEQUENCE [LARGE SCALE GENOMIC DNA]</scope>
    <source>
        <strain evidence="2 3">JCM 19585</strain>
    </source>
</reference>
<feature type="region of interest" description="Disordered" evidence="1">
    <location>
        <begin position="1"/>
        <end position="69"/>
    </location>
</feature>
<sequence length="69" mass="7045">MPFACTNDQSVGSPDGNENVTPASIVEESTVATFAGASTDARKGRTARGSERRVVSSARESRPSGGSGE</sequence>
<organism evidence="2 3">
    <name type="scientific">Halarchaeum grantii</name>
    <dbReference type="NCBI Taxonomy" id="1193105"/>
    <lineage>
        <taxon>Archaea</taxon>
        <taxon>Methanobacteriati</taxon>
        <taxon>Methanobacteriota</taxon>
        <taxon>Stenosarchaea group</taxon>
        <taxon>Halobacteria</taxon>
        <taxon>Halobacteriales</taxon>
        <taxon>Halobacteriaceae</taxon>
    </lineage>
</organism>
<evidence type="ECO:0000256" key="1">
    <source>
        <dbReference type="SAM" id="MobiDB-lite"/>
    </source>
</evidence>
<feature type="compositionally biased region" description="Polar residues" evidence="1">
    <location>
        <begin position="1"/>
        <end position="22"/>
    </location>
</feature>
<accession>A0A830FE66</accession>
<dbReference type="Proteomes" id="UP000628840">
    <property type="component" value="Unassembled WGS sequence"/>
</dbReference>
<protein>
    <submittedName>
        <fullName evidence="2">Uncharacterized protein</fullName>
    </submittedName>
</protein>
<dbReference type="EMBL" id="BMPF01000008">
    <property type="protein sequence ID" value="GGL44687.1"/>
    <property type="molecule type" value="Genomic_DNA"/>
</dbReference>
<gene>
    <name evidence="2" type="ORF">GCM10009037_30120</name>
</gene>
<evidence type="ECO:0000313" key="3">
    <source>
        <dbReference type="Proteomes" id="UP000628840"/>
    </source>
</evidence>
<evidence type="ECO:0000313" key="2">
    <source>
        <dbReference type="EMBL" id="GGL44687.1"/>
    </source>
</evidence>
<comment type="caution">
    <text evidence="2">The sequence shown here is derived from an EMBL/GenBank/DDBJ whole genome shotgun (WGS) entry which is preliminary data.</text>
</comment>
<name>A0A830FE66_9EURY</name>
<dbReference type="AlphaFoldDB" id="A0A830FE66"/>
<keyword evidence="3" id="KW-1185">Reference proteome</keyword>
<proteinExistence type="predicted"/>